<dbReference type="EMBL" id="QYUO01000001">
    <property type="protein sequence ID" value="RJF97835.1"/>
    <property type="molecule type" value="Genomic_DNA"/>
</dbReference>
<organism evidence="2 3">
    <name type="scientific">Noviherbaspirillum saxi</name>
    <dbReference type="NCBI Taxonomy" id="2320863"/>
    <lineage>
        <taxon>Bacteria</taxon>
        <taxon>Pseudomonadati</taxon>
        <taxon>Pseudomonadota</taxon>
        <taxon>Betaproteobacteria</taxon>
        <taxon>Burkholderiales</taxon>
        <taxon>Oxalobacteraceae</taxon>
        <taxon>Noviherbaspirillum</taxon>
    </lineage>
</organism>
<evidence type="ECO:0000313" key="3">
    <source>
        <dbReference type="Proteomes" id="UP000265955"/>
    </source>
</evidence>
<sequence length="199" mass="21343">MRGRPVRSQLTASALGGSPLCSPYMLSFLTLSRAFQGSQMLATASLKTFCTLFLSALLIACSAVPANLSSSGSDADRAAKTLTPVVLSGTRWQLLRFQGGDGRTLVPDKASYIIDFQSDGRVNVRFDCNRGSGTWKSSDPSGLQFGPLALTRAMCPEPALHDRLVKDWTFVRSFVISNGHLFLSLMADGGIYEFAPAPA</sequence>
<dbReference type="InterPro" id="IPR053147">
    <property type="entry name" value="Hsp_HslJ-like"/>
</dbReference>
<comment type="caution">
    <text evidence="2">The sequence shown here is derived from an EMBL/GenBank/DDBJ whole genome shotgun (WGS) entry which is preliminary data.</text>
</comment>
<dbReference type="InterPro" id="IPR038670">
    <property type="entry name" value="HslJ-like_sf"/>
</dbReference>
<gene>
    <name evidence="2" type="ORF">D3871_04330</name>
</gene>
<dbReference type="Proteomes" id="UP000265955">
    <property type="component" value="Unassembled WGS sequence"/>
</dbReference>
<evidence type="ECO:0000259" key="1">
    <source>
        <dbReference type="Pfam" id="PF03724"/>
    </source>
</evidence>
<evidence type="ECO:0000313" key="2">
    <source>
        <dbReference type="EMBL" id="RJF97835.1"/>
    </source>
</evidence>
<name>A0A3A3G6R6_9BURK</name>
<dbReference type="PANTHER" id="PTHR35535:SF2">
    <property type="entry name" value="DUF306 DOMAIN-CONTAINING PROTEIN"/>
    <property type="match status" value="1"/>
</dbReference>
<proteinExistence type="predicted"/>
<feature type="domain" description="DUF306" evidence="1">
    <location>
        <begin position="87"/>
        <end position="191"/>
    </location>
</feature>
<dbReference type="InterPro" id="IPR005184">
    <property type="entry name" value="DUF306_Meta_HslJ"/>
</dbReference>
<dbReference type="Gene3D" id="2.40.128.270">
    <property type="match status" value="1"/>
</dbReference>
<protein>
    <submittedName>
        <fullName evidence="2">META domain-containing protein</fullName>
    </submittedName>
</protein>
<dbReference type="AlphaFoldDB" id="A0A3A3G6R6"/>
<accession>A0A3A3G6R6</accession>
<dbReference type="PANTHER" id="PTHR35535">
    <property type="entry name" value="HEAT SHOCK PROTEIN HSLJ"/>
    <property type="match status" value="1"/>
</dbReference>
<dbReference type="Pfam" id="PF03724">
    <property type="entry name" value="META"/>
    <property type="match status" value="1"/>
</dbReference>
<keyword evidence="3" id="KW-1185">Reference proteome</keyword>
<reference evidence="3" key="1">
    <citation type="submission" date="2018-09" db="EMBL/GenBank/DDBJ databases">
        <authorList>
            <person name="Zhu H."/>
        </authorList>
    </citation>
    <scope>NUCLEOTIDE SEQUENCE [LARGE SCALE GENOMIC DNA]</scope>
    <source>
        <strain evidence="3">K1R23-30</strain>
    </source>
</reference>